<reference evidence="1" key="1">
    <citation type="journal article" date="2021" name="Microorganisms">
        <title>Acidisoma silvae sp. nov. and Acidisomacellulosilytica sp. nov., Two Acidophilic Bacteria Isolated from Decaying Wood, Hydrolyzing Cellulose and Producing Poly-3-hydroxybutyrate.</title>
        <authorList>
            <person name="Mieszkin S."/>
            <person name="Pouder E."/>
            <person name="Uroz S."/>
            <person name="Simon-Colin C."/>
            <person name="Alain K."/>
        </authorList>
    </citation>
    <scope>NUCLEOTIDE SEQUENCE</scope>
    <source>
        <strain evidence="1">HW T2.11</strain>
    </source>
</reference>
<protein>
    <submittedName>
        <fullName evidence="1">Uncharacterized protein</fullName>
    </submittedName>
</protein>
<dbReference type="EMBL" id="JAESVB010000018">
    <property type="protein sequence ID" value="MCB8877800.1"/>
    <property type="molecule type" value="Genomic_DNA"/>
</dbReference>
<keyword evidence="2" id="KW-1185">Reference proteome</keyword>
<accession>A0A964E0R4</accession>
<dbReference type="InterPro" id="IPR012337">
    <property type="entry name" value="RNaseH-like_sf"/>
</dbReference>
<organism evidence="1 2">
    <name type="scientific">Acidisoma silvae</name>
    <dbReference type="NCBI Taxonomy" id="2802396"/>
    <lineage>
        <taxon>Bacteria</taxon>
        <taxon>Pseudomonadati</taxon>
        <taxon>Pseudomonadota</taxon>
        <taxon>Alphaproteobacteria</taxon>
        <taxon>Acetobacterales</taxon>
        <taxon>Acidocellaceae</taxon>
        <taxon>Acidisoma</taxon>
    </lineage>
</organism>
<evidence type="ECO:0000313" key="1">
    <source>
        <dbReference type="EMBL" id="MCB8877800.1"/>
    </source>
</evidence>
<gene>
    <name evidence="1" type="ORF">ASILVAE211_21575</name>
</gene>
<dbReference type="SUPFAM" id="SSF53098">
    <property type="entry name" value="Ribonuclease H-like"/>
    <property type="match status" value="1"/>
</dbReference>
<reference evidence="1" key="2">
    <citation type="submission" date="2021-01" db="EMBL/GenBank/DDBJ databases">
        <authorList>
            <person name="Mieszkin S."/>
            <person name="Pouder E."/>
            <person name="Alain K."/>
        </authorList>
    </citation>
    <scope>NUCLEOTIDE SEQUENCE</scope>
    <source>
        <strain evidence="1">HW T2.11</strain>
    </source>
</reference>
<dbReference type="AlphaFoldDB" id="A0A964E0R4"/>
<proteinExistence type="predicted"/>
<name>A0A964E0R4_9PROT</name>
<evidence type="ECO:0000313" key="2">
    <source>
        <dbReference type="Proteomes" id="UP000708298"/>
    </source>
</evidence>
<dbReference type="Proteomes" id="UP000708298">
    <property type="component" value="Unassembled WGS sequence"/>
</dbReference>
<dbReference type="RefSeq" id="WP_227323449.1">
    <property type="nucleotide sequence ID" value="NZ_JAESVB010000018.1"/>
</dbReference>
<comment type="caution">
    <text evidence="1">The sequence shown here is derived from an EMBL/GenBank/DDBJ whole genome shotgun (WGS) entry which is preliminary data.</text>
</comment>
<sequence length="272" mass="31267">MNETVKDYCTQYGIELTRCRPYRKNDQAWVEQKNGAVVRRAIGYRRYEGLEAARLLAKFYSAFRLYVNFYQPSFKLLSKARDGGRIIKRYHTPATPQQRVHDDRRVTESAKADLLKERVFRDPIELLRSIRQLQEELVNLSDGIVPGSHGAPDAVTLEKFLAGLKTAWENGPVIRPTHRRKASGPRGRRRPDPVEAVTAELMGWFAEEPWKTGRRLLERLQTTYPDKYQPGLIRTIQRRITGWRAQAADTLYAASEDPSPLPPDRAAMGTEM</sequence>